<evidence type="ECO:0000256" key="1">
    <source>
        <dbReference type="ARBA" id="ARBA00022801"/>
    </source>
</evidence>
<dbReference type="PANTHER" id="PTHR48081">
    <property type="entry name" value="AB HYDROLASE SUPERFAMILY PROTEIN C4A8.06C"/>
    <property type="match status" value="1"/>
</dbReference>
<name>I3YXT3_AEQSU</name>
<evidence type="ECO:0000313" key="5">
    <source>
        <dbReference type="Proteomes" id="UP000006049"/>
    </source>
</evidence>
<dbReference type="EMBL" id="CP003280">
    <property type="protein sequence ID" value="AFL81801.1"/>
    <property type="molecule type" value="Genomic_DNA"/>
</dbReference>
<feature type="signal peptide" evidence="2">
    <location>
        <begin position="1"/>
        <end position="21"/>
    </location>
</feature>
<dbReference type="HOGENOM" id="CLU_012494_4_0_10"/>
<dbReference type="OrthoDB" id="9777975at2"/>
<dbReference type="InterPro" id="IPR029058">
    <property type="entry name" value="AB_hydrolase_fold"/>
</dbReference>
<dbReference type="eggNOG" id="COG0657">
    <property type="taxonomic scope" value="Bacteria"/>
</dbReference>
<proteinExistence type="predicted"/>
<accession>I3YXT3</accession>
<dbReference type="STRING" id="746697.Aeqsu_2341"/>
<keyword evidence="1" id="KW-0378">Hydrolase</keyword>
<dbReference type="RefSeq" id="WP_014783050.1">
    <property type="nucleotide sequence ID" value="NC_018013.1"/>
</dbReference>
<dbReference type="AlphaFoldDB" id="I3YXT3"/>
<dbReference type="Pfam" id="PF20434">
    <property type="entry name" value="BD-FAE"/>
    <property type="match status" value="1"/>
</dbReference>
<sequence>MKKILVIVLFFGIQFSFVSCSKDSDSINEQILMAETFMNVSYGSNAQQKYDLYLPADRSTEKTKVIVLVHGGGWVEGDKAEMEFFIPYIKLRHPNHAIVNINYVLADANTPAFPNQFLNLDAVINKLTTEKNELNILPQFGLIGVSAGAHISLMYDYAYDPDDQVKMVGDIVGPSDFTDPFYSENPAFPAYMAALVDESAYPTGTDYATVLSPAFRVSNASSPTLLFYGNADPLVPLSNATTLNSKLNNAGIDHNFTVYNGGHGDWAPNDIEDVKAQLSAFVDTYLGVN</sequence>
<dbReference type="KEGG" id="asl:Aeqsu_2341"/>
<protein>
    <submittedName>
        <fullName evidence="4">Esterase/lipase</fullName>
    </submittedName>
</protein>
<feature type="chain" id="PRO_5003684052" evidence="2">
    <location>
        <begin position="22"/>
        <end position="289"/>
    </location>
</feature>
<evidence type="ECO:0000256" key="2">
    <source>
        <dbReference type="SAM" id="SignalP"/>
    </source>
</evidence>
<feature type="domain" description="BD-FAE-like" evidence="3">
    <location>
        <begin position="51"/>
        <end position="247"/>
    </location>
</feature>
<keyword evidence="2" id="KW-0732">Signal</keyword>
<dbReference type="InterPro" id="IPR049492">
    <property type="entry name" value="BD-FAE-like_dom"/>
</dbReference>
<reference evidence="4 5" key="1">
    <citation type="submission" date="2012-06" db="EMBL/GenBank/DDBJ databases">
        <title>The complete genome of Aequorivita sublithincola DSM 14238.</title>
        <authorList>
            <consortium name="US DOE Joint Genome Institute (JGI-PGF)"/>
            <person name="Lucas S."/>
            <person name="Copeland A."/>
            <person name="Lapidus A."/>
            <person name="Goodwin L."/>
            <person name="Pitluck S."/>
            <person name="Peters L."/>
            <person name="Munk A.C.C."/>
            <person name="Kyrpides N."/>
            <person name="Mavromatis K."/>
            <person name="Pagani I."/>
            <person name="Ivanova N."/>
            <person name="Ovchinnikova G."/>
            <person name="Zeytun A."/>
            <person name="Detter J.C."/>
            <person name="Han C."/>
            <person name="Land M."/>
            <person name="Hauser L."/>
            <person name="Markowitz V."/>
            <person name="Cheng J.-F."/>
            <person name="Hugenholtz P."/>
            <person name="Woyke T."/>
            <person name="Wu D."/>
            <person name="Tindall B."/>
            <person name="Faehnrich R."/>
            <person name="Brambilla E."/>
            <person name="Klenk H.-P."/>
            <person name="Eisen J.A."/>
        </authorList>
    </citation>
    <scope>NUCLEOTIDE SEQUENCE [LARGE SCALE GENOMIC DNA]</scope>
    <source>
        <strain evidence="5">DSM 14238 / LMG 21431 / ACAM 643 / 9-3</strain>
    </source>
</reference>
<organism evidence="4 5">
    <name type="scientific">Aequorivita sublithincola (strain DSM 14238 / LMG 21431 / ACAM 643 / 9-3)</name>
    <dbReference type="NCBI Taxonomy" id="746697"/>
    <lineage>
        <taxon>Bacteria</taxon>
        <taxon>Pseudomonadati</taxon>
        <taxon>Bacteroidota</taxon>
        <taxon>Flavobacteriia</taxon>
        <taxon>Flavobacteriales</taxon>
        <taxon>Flavobacteriaceae</taxon>
        <taxon>Aequorivita</taxon>
    </lineage>
</organism>
<dbReference type="InterPro" id="IPR050300">
    <property type="entry name" value="GDXG_lipolytic_enzyme"/>
</dbReference>
<dbReference type="SUPFAM" id="SSF53474">
    <property type="entry name" value="alpha/beta-Hydrolases"/>
    <property type="match status" value="1"/>
</dbReference>
<evidence type="ECO:0000259" key="3">
    <source>
        <dbReference type="Pfam" id="PF20434"/>
    </source>
</evidence>
<gene>
    <name evidence="4" type="ordered locus">Aeqsu_2341</name>
</gene>
<dbReference type="PATRIC" id="fig|746697.3.peg.2392"/>
<evidence type="ECO:0000313" key="4">
    <source>
        <dbReference type="EMBL" id="AFL81801.1"/>
    </source>
</evidence>
<dbReference type="Gene3D" id="3.40.50.1820">
    <property type="entry name" value="alpha/beta hydrolase"/>
    <property type="match status" value="1"/>
</dbReference>
<dbReference type="PROSITE" id="PS51257">
    <property type="entry name" value="PROKAR_LIPOPROTEIN"/>
    <property type="match status" value="1"/>
</dbReference>
<keyword evidence="5" id="KW-1185">Reference proteome</keyword>
<dbReference type="GO" id="GO:0016787">
    <property type="term" value="F:hydrolase activity"/>
    <property type="evidence" value="ECO:0007669"/>
    <property type="project" value="UniProtKB-KW"/>
</dbReference>
<dbReference type="Proteomes" id="UP000006049">
    <property type="component" value="Chromosome"/>
</dbReference>